<dbReference type="PANTHER" id="PTHR36766:SF40">
    <property type="entry name" value="DISEASE RESISTANCE PROTEIN RGA3"/>
    <property type="match status" value="1"/>
</dbReference>
<dbReference type="InterPro" id="IPR027417">
    <property type="entry name" value="P-loop_NTPase"/>
</dbReference>
<dbReference type="InterPro" id="IPR058922">
    <property type="entry name" value="WHD_DRP"/>
</dbReference>
<name>A0ABM3IQM8_ZIZJJ</name>
<reference evidence="12 13" key="1">
    <citation type="submission" date="2025-05" db="UniProtKB">
        <authorList>
            <consortium name="RefSeq"/>
        </authorList>
    </citation>
    <scope>IDENTIFICATION</scope>
    <source>
        <tissue evidence="12 13">Seedling</tissue>
    </source>
</reference>
<dbReference type="SMART" id="SM00369">
    <property type="entry name" value="LRR_TYP"/>
    <property type="match status" value="4"/>
</dbReference>
<organism evidence="11 12">
    <name type="scientific">Ziziphus jujuba</name>
    <name type="common">Chinese jujube</name>
    <name type="synonym">Ziziphus sativa</name>
    <dbReference type="NCBI Taxonomy" id="326968"/>
    <lineage>
        <taxon>Eukaryota</taxon>
        <taxon>Viridiplantae</taxon>
        <taxon>Streptophyta</taxon>
        <taxon>Embryophyta</taxon>
        <taxon>Tracheophyta</taxon>
        <taxon>Spermatophyta</taxon>
        <taxon>Magnoliopsida</taxon>
        <taxon>eudicotyledons</taxon>
        <taxon>Gunneridae</taxon>
        <taxon>Pentapetalae</taxon>
        <taxon>rosids</taxon>
        <taxon>fabids</taxon>
        <taxon>Rosales</taxon>
        <taxon>Rhamnaceae</taxon>
        <taxon>Paliureae</taxon>
        <taxon>Ziziphus</taxon>
    </lineage>
</organism>
<dbReference type="InterPro" id="IPR041118">
    <property type="entry name" value="Rx_N"/>
</dbReference>
<dbReference type="InterPro" id="IPR032675">
    <property type="entry name" value="LRR_dom_sf"/>
</dbReference>
<proteinExistence type="predicted"/>
<evidence type="ECO:0000256" key="2">
    <source>
        <dbReference type="ARBA" id="ARBA00022737"/>
    </source>
</evidence>
<feature type="domain" description="NB-ARC" evidence="6">
    <location>
        <begin position="225"/>
        <end position="398"/>
    </location>
</feature>
<evidence type="ECO:0000259" key="10">
    <source>
        <dbReference type="Pfam" id="PF25019"/>
    </source>
</evidence>
<dbReference type="PRINTS" id="PR00364">
    <property type="entry name" value="DISEASERSIST"/>
</dbReference>
<evidence type="ECO:0000313" key="12">
    <source>
        <dbReference type="RefSeq" id="XP_048333534.2"/>
    </source>
</evidence>
<dbReference type="InterPro" id="IPR002182">
    <property type="entry name" value="NB-ARC"/>
</dbReference>
<feature type="domain" description="Disease resistance protein winged helix" evidence="8">
    <location>
        <begin position="481"/>
        <end position="546"/>
    </location>
</feature>
<evidence type="ECO:0000259" key="6">
    <source>
        <dbReference type="Pfam" id="PF00931"/>
    </source>
</evidence>
<keyword evidence="5" id="KW-0067">ATP-binding</keyword>
<evidence type="ECO:0000256" key="1">
    <source>
        <dbReference type="ARBA" id="ARBA00022614"/>
    </source>
</evidence>
<gene>
    <name evidence="12 13" type="primary">LOC107422419</name>
</gene>
<dbReference type="PANTHER" id="PTHR36766">
    <property type="entry name" value="PLANT BROAD-SPECTRUM MILDEW RESISTANCE PROTEIN RPW8"/>
    <property type="match status" value="1"/>
</dbReference>
<dbReference type="Pfam" id="PF00931">
    <property type="entry name" value="NB-ARC"/>
    <property type="match status" value="1"/>
</dbReference>
<evidence type="ECO:0000259" key="9">
    <source>
        <dbReference type="Pfam" id="PF23598"/>
    </source>
</evidence>
<evidence type="ECO:0000256" key="4">
    <source>
        <dbReference type="ARBA" id="ARBA00022821"/>
    </source>
</evidence>
<protein>
    <submittedName>
        <fullName evidence="12 13">Disease resistance RPP13-like protein 1</fullName>
    </submittedName>
</protein>
<dbReference type="InterPro" id="IPR036388">
    <property type="entry name" value="WH-like_DNA-bd_sf"/>
</dbReference>
<dbReference type="Pfam" id="PF25019">
    <property type="entry name" value="LRR_R13L1-DRL21"/>
    <property type="match status" value="1"/>
</dbReference>
<keyword evidence="2" id="KW-0677">Repeat</keyword>
<dbReference type="RefSeq" id="XP_048333535.2">
    <property type="nucleotide sequence ID" value="XM_048477578.2"/>
</dbReference>
<dbReference type="RefSeq" id="XP_048333534.2">
    <property type="nucleotide sequence ID" value="XM_048477577.2"/>
</dbReference>
<feature type="domain" description="Disease resistance N-terminal" evidence="7">
    <location>
        <begin position="33"/>
        <end position="102"/>
    </location>
</feature>
<dbReference type="Gene3D" id="1.10.8.430">
    <property type="entry name" value="Helical domain of apoptotic protease-activating factors"/>
    <property type="match status" value="1"/>
</dbReference>
<dbReference type="Gene3D" id="3.40.50.300">
    <property type="entry name" value="P-loop containing nucleotide triphosphate hydrolases"/>
    <property type="match status" value="1"/>
</dbReference>
<dbReference type="SUPFAM" id="SSF52058">
    <property type="entry name" value="L domain-like"/>
    <property type="match status" value="2"/>
</dbReference>
<dbReference type="InterPro" id="IPR055414">
    <property type="entry name" value="LRR_R13L4/SHOC2-like"/>
</dbReference>
<keyword evidence="3" id="KW-0547">Nucleotide-binding</keyword>
<keyword evidence="4" id="KW-0611">Plant defense</keyword>
<feature type="domain" description="Disease resistance R13L4/SHOC-2-like LRR" evidence="9">
    <location>
        <begin position="614"/>
        <end position="693"/>
    </location>
</feature>
<accession>A0ABM3IQM8</accession>
<keyword evidence="11" id="KW-1185">Reference proteome</keyword>
<dbReference type="Gene3D" id="1.20.5.4130">
    <property type="match status" value="1"/>
</dbReference>
<evidence type="ECO:0000259" key="8">
    <source>
        <dbReference type="Pfam" id="PF23559"/>
    </source>
</evidence>
<dbReference type="Gene3D" id="1.10.10.10">
    <property type="entry name" value="Winged helix-like DNA-binding domain superfamily/Winged helix DNA-binding domain"/>
    <property type="match status" value="1"/>
</dbReference>
<dbReference type="InterPro" id="IPR056789">
    <property type="entry name" value="LRR_R13L1-DRL21"/>
</dbReference>
<dbReference type="InterPro" id="IPR003591">
    <property type="entry name" value="Leu-rich_rpt_typical-subtyp"/>
</dbReference>
<keyword evidence="1" id="KW-0433">Leucine-rich repeat</keyword>
<dbReference type="Proteomes" id="UP001652623">
    <property type="component" value="Chromosome 3"/>
</dbReference>
<dbReference type="GeneID" id="107422419"/>
<dbReference type="Pfam" id="PF23559">
    <property type="entry name" value="WHD_DRP"/>
    <property type="match status" value="1"/>
</dbReference>
<sequence length="1234" mass="139838">MAAKLLGGPFLSLISSLEQLFDWIACGEVVEFVREKKLESEINKLEITLSSVGRIAYDAEKKQMTDKAVKQWLQDVNDAVNDAKGLVYEIHTEALGESEHRGRTIGAGTSRILKITSRHPPKRGLATIYNRRIQEILRIKSESRSGSSGEKKQEHHHQRILQILNRLEFSVRQKDVLGLREDVEVGTTTTTTSSETTNTATAATMEVEEEGEESYCIYGRDADRRAVIKALSSDDGEEGGDKVCVISIEGVSGIGKTTLAQLVYGDIDTIKRFDIKAWITVSNDYNLFTLLKAIYETVTGLKNCRIQNIVEFQLKLEEFFRGKKILLVLDNVWDMTFPVWYLFKRSFESVVSGSKIVVTTQDKYIASNFGTSAPTHCLQLLSEKDSWRLFSRHVFNNNKVKPHGLDKIGRQIVKKCNGLPLAIKLLAGLLRTEMNTTSWNNVLKNEAWGLSREHCNVLGALWLSYCYLPPHLKRCFAYCSIFPKGYEFQKEKLILLWMAEGLLLPQNGKMLEEIGEEYFVDLTSRSFFHKSKFYGFTMHDLVHDLAQLVSREYCSRLEDNYSGILLREIHHLSWTGDEPNSILKLKDVSKTNILRSLVQVDGSYGLNKKFLMPKGLQNFQYLRVLSLHRVDGVTKLLDSIGKLKLLRYLDLSWTEINEIPNTICCLYNLQTLLLQYCSNLNHLPDSIGNMKHLRHLDLCNTQVEEIPDEMCNLHNLHTLLLGSCRKLTCLPSNMERLINLHHLDIRDTSLRQMPLQIYNLRYLKIIGDFVVANNSGSGIEALDELRDMCDNLSIRSLEKVANVDDVSQGVLKYKMCITDLSLEWEDDTSDSQKALEVLNRLKTLVDLEQLSIINYGGISFSDWVGEHSFSCLVYLWLSNCRKCYNLPPLGQLPSLKSLSIDGFDMVESIGKEFCISGSSTVAKPFKSLEKLSFKFMPWWKEWLCLEGEVFSQLTELHLMDCPSLMLNATCFPDSLPSLTYLCISKCQLQVVASFLSVQLPSLRSLYIGYCPELESFPERRLPTNIHIIEICGCENLKSFSKEGWPPNLKSLSIGSCGKLFASNMQSNLQTLTSLTSLDISCIDEVVDSFPELGQLPDTLTSLTLCRLHNLKSLNGKALQQLTSLEELSISYCQQLRCMPEEGLPATLSSLHLNCLDNLQSISGKAFGQLDSLKKLSISYCPQLPCMPEEGLPASLSQLTIDWCRFLNPRCQREIGEDWPRIAHIPLIRINPKLI</sequence>
<evidence type="ECO:0000256" key="5">
    <source>
        <dbReference type="ARBA" id="ARBA00022840"/>
    </source>
</evidence>
<evidence type="ECO:0000259" key="7">
    <source>
        <dbReference type="Pfam" id="PF18052"/>
    </source>
</evidence>
<dbReference type="Pfam" id="PF23598">
    <property type="entry name" value="LRR_14"/>
    <property type="match status" value="1"/>
</dbReference>
<feature type="domain" description="R13L1/DRL21-like LRR repeat region" evidence="10">
    <location>
        <begin position="779"/>
        <end position="902"/>
    </location>
</feature>
<dbReference type="Gene3D" id="3.80.10.10">
    <property type="entry name" value="Ribonuclease Inhibitor"/>
    <property type="match status" value="4"/>
</dbReference>
<evidence type="ECO:0000313" key="11">
    <source>
        <dbReference type="Proteomes" id="UP001652623"/>
    </source>
</evidence>
<evidence type="ECO:0000313" key="13">
    <source>
        <dbReference type="RefSeq" id="XP_048333535.2"/>
    </source>
</evidence>
<evidence type="ECO:0000256" key="3">
    <source>
        <dbReference type="ARBA" id="ARBA00022741"/>
    </source>
</evidence>
<dbReference type="SUPFAM" id="SSF52540">
    <property type="entry name" value="P-loop containing nucleoside triphosphate hydrolases"/>
    <property type="match status" value="1"/>
</dbReference>
<dbReference type="Pfam" id="PF18052">
    <property type="entry name" value="Rx_N"/>
    <property type="match status" value="1"/>
</dbReference>
<dbReference type="InterPro" id="IPR042197">
    <property type="entry name" value="Apaf_helical"/>
</dbReference>